<dbReference type="Proteomes" id="UP000245884">
    <property type="component" value="Unassembled WGS sequence"/>
</dbReference>
<dbReference type="OrthoDB" id="3360074at2759"/>
<evidence type="ECO:0000256" key="1">
    <source>
        <dbReference type="SAM" id="MobiDB-lite"/>
    </source>
</evidence>
<accession>A0A316UXN7</accession>
<keyword evidence="2" id="KW-0732">Signal</keyword>
<reference evidence="3 4" key="1">
    <citation type="journal article" date="2018" name="Mol. Biol. Evol.">
        <title>Broad Genomic Sampling Reveals a Smut Pathogenic Ancestry of the Fungal Clade Ustilaginomycotina.</title>
        <authorList>
            <person name="Kijpornyongpan T."/>
            <person name="Mondo S.J."/>
            <person name="Barry K."/>
            <person name="Sandor L."/>
            <person name="Lee J."/>
            <person name="Lipzen A."/>
            <person name="Pangilinan J."/>
            <person name="LaButti K."/>
            <person name="Hainaut M."/>
            <person name="Henrissat B."/>
            <person name="Grigoriev I.V."/>
            <person name="Spatafora J.W."/>
            <person name="Aime M.C."/>
        </authorList>
    </citation>
    <scope>NUCLEOTIDE SEQUENCE [LARGE SCALE GENOMIC DNA]</scope>
    <source>
        <strain evidence="3 4">MCA 5214</strain>
    </source>
</reference>
<feature type="chain" id="PRO_5016319126" evidence="2">
    <location>
        <begin position="21"/>
        <end position="193"/>
    </location>
</feature>
<proteinExistence type="predicted"/>
<evidence type="ECO:0000313" key="4">
    <source>
        <dbReference type="Proteomes" id="UP000245884"/>
    </source>
</evidence>
<dbReference type="AlphaFoldDB" id="A0A316UXN7"/>
<name>A0A316UXN7_9BASI</name>
<protein>
    <submittedName>
        <fullName evidence="3">Uncharacterized protein</fullName>
    </submittedName>
</protein>
<feature type="region of interest" description="Disordered" evidence="1">
    <location>
        <begin position="21"/>
        <end position="66"/>
    </location>
</feature>
<feature type="signal peptide" evidence="2">
    <location>
        <begin position="1"/>
        <end position="20"/>
    </location>
</feature>
<dbReference type="EMBL" id="KZ819666">
    <property type="protein sequence ID" value="PWN27905.1"/>
    <property type="molecule type" value="Genomic_DNA"/>
</dbReference>
<feature type="compositionally biased region" description="Low complexity" evidence="1">
    <location>
        <begin position="21"/>
        <end position="64"/>
    </location>
</feature>
<sequence>MKFSLAPLAFAVIAATSALAQESSSASSSSMSSAAPSSSSSSAPASTPAPSSSQGGEDGGSSQQTVCQALPGYDEGRPLIPNYGCDGNTTSTPTYDSTKLQSYLIGGHTRGPEGEHISDVATELAKSVTNLYPSLTISFSDLAHQYVTAIEASISGVAAGTVKVDGAITQHANKIWTVAAAAVAVVAGGAFAL</sequence>
<gene>
    <name evidence="3" type="ORF">BDZ90DRAFT_156209</name>
</gene>
<evidence type="ECO:0000313" key="3">
    <source>
        <dbReference type="EMBL" id="PWN27905.1"/>
    </source>
</evidence>
<dbReference type="GeneID" id="37025395"/>
<dbReference type="RefSeq" id="XP_025362517.1">
    <property type="nucleotide sequence ID" value="XM_025503572.1"/>
</dbReference>
<keyword evidence="4" id="KW-1185">Reference proteome</keyword>
<organism evidence="3 4">
    <name type="scientific">Jaminaea rosea</name>
    <dbReference type="NCBI Taxonomy" id="1569628"/>
    <lineage>
        <taxon>Eukaryota</taxon>
        <taxon>Fungi</taxon>
        <taxon>Dikarya</taxon>
        <taxon>Basidiomycota</taxon>
        <taxon>Ustilaginomycotina</taxon>
        <taxon>Exobasidiomycetes</taxon>
        <taxon>Microstromatales</taxon>
        <taxon>Microstromatales incertae sedis</taxon>
        <taxon>Jaminaea</taxon>
    </lineage>
</organism>
<evidence type="ECO:0000256" key="2">
    <source>
        <dbReference type="SAM" id="SignalP"/>
    </source>
</evidence>